<dbReference type="InterPro" id="IPR029058">
    <property type="entry name" value="AB_hydrolase_fold"/>
</dbReference>
<dbReference type="Gene3D" id="3.40.50.1820">
    <property type="entry name" value="alpha/beta hydrolase"/>
    <property type="match status" value="1"/>
</dbReference>
<sequence length="257" mass="29347">MTLQHKGINIHYTDEGQGTAIVFLHGFLENSTMWNAFKPALTKKHRVICIDLLGHGKTDCLGYVHSMQEMADAVKAVLKHLRLRKYYMIGHSMGGYVALAFAENFADALKGLCLMNSTYEADDDERKALRIRANKMVQTNFENIVRMSFANLFSETSRKKYKAEIDEALQEALKTSAQGYVACQEGMLLREDKKELFHALTCKKLLIIGEKDTILNSEKLINETNNTDIKTRILSEGHMSHIENKEEFLQEILHFIE</sequence>
<gene>
    <name evidence="2" type="ORF">DU428_03860</name>
</gene>
<keyword evidence="3" id="KW-1185">Reference proteome</keyword>
<name>A0A368P6S6_9FLAO</name>
<dbReference type="InterPro" id="IPR050266">
    <property type="entry name" value="AB_hydrolase_sf"/>
</dbReference>
<reference evidence="2 3" key="1">
    <citation type="submission" date="2018-07" db="EMBL/GenBank/DDBJ databases">
        <title>Oceanihabitans testaceum sp. nov., isolated from marine sediment.</title>
        <authorList>
            <person name="Li C.-M."/>
        </authorList>
    </citation>
    <scope>NUCLEOTIDE SEQUENCE [LARGE SCALE GENOMIC DNA]</scope>
    <source>
        <strain evidence="2 3">S9-10</strain>
    </source>
</reference>
<evidence type="ECO:0000259" key="1">
    <source>
        <dbReference type="Pfam" id="PF00561"/>
    </source>
</evidence>
<dbReference type="PANTHER" id="PTHR43798">
    <property type="entry name" value="MONOACYLGLYCEROL LIPASE"/>
    <property type="match status" value="1"/>
</dbReference>
<dbReference type="OrthoDB" id="252464at2"/>
<dbReference type="RefSeq" id="WP_113965833.1">
    <property type="nucleotide sequence ID" value="NZ_QNRP01000001.1"/>
</dbReference>
<accession>A0A368P6S6</accession>
<evidence type="ECO:0000313" key="3">
    <source>
        <dbReference type="Proteomes" id="UP000252249"/>
    </source>
</evidence>
<comment type="caution">
    <text evidence="2">The sequence shown here is derived from an EMBL/GenBank/DDBJ whole genome shotgun (WGS) entry which is preliminary data.</text>
</comment>
<proteinExistence type="predicted"/>
<keyword evidence="2" id="KW-0378">Hydrolase</keyword>
<dbReference type="PRINTS" id="PR00111">
    <property type="entry name" value="ABHYDROLASE"/>
</dbReference>
<dbReference type="Proteomes" id="UP000252249">
    <property type="component" value="Unassembled WGS sequence"/>
</dbReference>
<organism evidence="2 3">
    <name type="scientific">Oceanihabitans sediminis</name>
    <dbReference type="NCBI Taxonomy" id="1812012"/>
    <lineage>
        <taxon>Bacteria</taxon>
        <taxon>Pseudomonadati</taxon>
        <taxon>Bacteroidota</taxon>
        <taxon>Flavobacteriia</taxon>
        <taxon>Flavobacteriales</taxon>
        <taxon>Flavobacteriaceae</taxon>
        <taxon>Oceanihabitans</taxon>
    </lineage>
</organism>
<feature type="domain" description="AB hydrolase-1" evidence="1">
    <location>
        <begin position="20"/>
        <end position="244"/>
    </location>
</feature>
<dbReference type="SUPFAM" id="SSF53474">
    <property type="entry name" value="alpha/beta-Hydrolases"/>
    <property type="match status" value="1"/>
</dbReference>
<dbReference type="InterPro" id="IPR000073">
    <property type="entry name" value="AB_hydrolase_1"/>
</dbReference>
<dbReference type="EMBL" id="QPIG01000001">
    <property type="protein sequence ID" value="RCU58522.1"/>
    <property type="molecule type" value="Genomic_DNA"/>
</dbReference>
<dbReference type="AlphaFoldDB" id="A0A368P6S6"/>
<dbReference type="GO" id="GO:0016787">
    <property type="term" value="F:hydrolase activity"/>
    <property type="evidence" value="ECO:0007669"/>
    <property type="project" value="UniProtKB-KW"/>
</dbReference>
<dbReference type="Pfam" id="PF00561">
    <property type="entry name" value="Abhydrolase_1"/>
    <property type="match status" value="1"/>
</dbReference>
<evidence type="ECO:0000313" key="2">
    <source>
        <dbReference type="EMBL" id="RCU58522.1"/>
    </source>
</evidence>
<protein>
    <submittedName>
        <fullName evidence="2">Alpha/beta hydrolase</fullName>
    </submittedName>
</protein>